<dbReference type="PANTHER" id="PTHR24185">
    <property type="entry name" value="CALCIUM-INDEPENDENT PHOSPHOLIPASE A2-GAMMA"/>
    <property type="match status" value="1"/>
</dbReference>
<protein>
    <recommendedName>
        <fullName evidence="5">FabD/lysophospholipase-like protein</fullName>
    </recommendedName>
</protein>
<evidence type="ECO:0008006" key="5">
    <source>
        <dbReference type="Google" id="ProtNLM"/>
    </source>
</evidence>
<comment type="caution">
    <text evidence="3">The sequence shown here is derived from an EMBL/GenBank/DDBJ whole genome shotgun (WGS) entry which is preliminary data.</text>
</comment>
<dbReference type="SUPFAM" id="SSF52151">
    <property type="entry name" value="FabD/lysophospholipase-like"/>
    <property type="match status" value="1"/>
</dbReference>
<evidence type="ECO:0000313" key="4">
    <source>
        <dbReference type="Proteomes" id="UP000246991"/>
    </source>
</evidence>
<keyword evidence="4" id="KW-1185">Reference proteome</keyword>
<accession>A0A317SL00</accession>
<reference evidence="3 4" key="1">
    <citation type="submission" date="2018-03" db="EMBL/GenBank/DDBJ databases">
        <title>Genomes of Pezizomycetes fungi and the evolution of truffles.</title>
        <authorList>
            <person name="Murat C."/>
            <person name="Payen T."/>
            <person name="Noel B."/>
            <person name="Kuo A."/>
            <person name="Martin F.M."/>
        </authorList>
    </citation>
    <scope>NUCLEOTIDE SEQUENCE [LARGE SCALE GENOMIC DNA]</scope>
    <source>
        <strain evidence="3">091103-1</strain>
    </source>
</reference>
<organism evidence="3 4">
    <name type="scientific">Tuber magnatum</name>
    <name type="common">white Piedmont truffle</name>
    <dbReference type="NCBI Taxonomy" id="42249"/>
    <lineage>
        <taxon>Eukaryota</taxon>
        <taxon>Fungi</taxon>
        <taxon>Dikarya</taxon>
        <taxon>Ascomycota</taxon>
        <taxon>Pezizomycotina</taxon>
        <taxon>Pezizomycetes</taxon>
        <taxon>Pezizales</taxon>
        <taxon>Tuberaceae</taxon>
        <taxon>Tuber</taxon>
    </lineage>
</organism>
<keyword evidence="2" id="KW-0443">Lipid metabolism</keyword>
<dbReference type="GO" id="GO:0016020">
    <property type="term" value="C:membrane"/>
    <property type="evidence" value="ECO:0007669"/>
    <property type="project" value="TreeGrafter"/>
</dbReference>
<dbReference type="GO" id="GO:0019369">
    <property type="term" value="P:arachidonate metabolic process"/>
    <property type="evidence" value="ECO:0007669"/>
    <property type="project" value="TreeGrafter"/>
</dbReference>
<dbReference type="InterPro" id="IPR016035">
    <property type="entry name" value="Acyl_Trfase/lysoPLipase"/>
</dbReference>
<keyword evidence="1" id="KW-0378">Hydrolase</keyword>
<keyword evidence="2" id="KW-0442">Lipid degradation</keyword>
<dbReference type="EMBL" id="PYWC01000051">
    <property type="protein sequence ID" value="PWW75119.1"/>
    <property type="molecule type" value="Genomic_DNA"/>
</dbReference>
<dbReference type="Proteomes" id="UP000246991">
    <property type="component" value="Unassembled WGS sequence"/>
</dbReference>
<sequence length="445" mass="49668">MVHPNCILWLMVAHDTNQTCPLQYHRLQALAATSTTNMQPALIALIGADTMHETLKNIITGDREQRGIHLHYHVPARMVGPILFADGGLRNPDLVPHMSPPLHPYQYTSRTRRPLLWLAVEGGRPFPSDRVHWLFWEQLLGPFTDFICIFASDVGGLWGVVRFPSYLDNPIGLGRSVECYCDTLKRGWGRLDKPISSRPSFCEICFEVFAGARILTVDGAGIWGVVALTSLIWLEAAIRHIVGMKLTIQEYFFDLAIGRSSADSQYSADSIEKALKEAFGDERDMCARDNNRTKVAVTATTTNSLLCIFTSYNSGGEQPLDCDRLGVNPPKTDEPWNQGLGGRTVYIGGTIDGGLLQNNPTSIGSWEWPHICPDDGKPDLVLFLGTGSTLYTQPSTDQFPIRSPHPPRSNGPAPWNSFLLQAYRSYVYLLDTESAWERLLWRLPL</sequence>
<dbReference type="OrthoDB" id="194358at2759"/>
<dbReference type="PANTHER" id="PTHR24185:SF1">
    <property type="entry name" value="CALCIUM-INDEPENDENT PHOSPHOLIPASE A2-GAMMA"/>
    <property type="match status" value="1"/>
</dbReference>
<gene>
    <name evidence="3" type="ORF">C7212DRAFT_344977</name>
</gene>
<dbReference type="STRING" id="42249.A0A317SL00"/>
<evidence type="ECO:0000256" key="2">
    <source>
        <dbReference type="ARBA" id="ARBA00022963"/>
    </source>
</evidence>
<dbReference type="GO" id="GO:0016042">
    <property type="term" value="P:lipid catabolic process"/>
    <property type="evidence" value="ECO:0007669"/>
    <property type="project" value="UniProtKB-KW"/>
</dbReference>
<dbReference type="GO" id="GO:0047499">
    <property type="term" value="F:calcium-independent phospholipase A2 activity"/>
    <property type="evidence" value="ECO:0007669"/>
    <property type="project" value="TreeGrafter"/>
</dbReference>
<proteinExistence type="predicted"/>
<evidence type="ECO:0000256" key="1">
    <source>
        <dbReference type="ARBA" id="ARBA00022801"/>
    </source>
</evidence>
<evidence type="ECO:0000313" key="3">
    <source>
        <dbReference type="EMBL" id="PWW75119.1"/>
    </source>
</evidence>
<dbReference type="AlphaFoldDB" id="A0A317SL00"/>
<name>A0A317SL00_9PEZI</name>